<accession>A0ABU7MEN5</accession>
<sequence>MPESSATVTLAHPADVVWEYNSTPEHIAIITPGTIEARSLSDGPLAVGSQWEGKTRLLGRTVEWHGEFTRVDAGKATEFHSTRSPFDFTIWTDLEETPDGCVFTYRIESESGLGGVFGKMADAIVNRTYQRSLSASVESLPDLIDDWVANR</sequence>
<dbReference type="InterPro" id="IPR019587">
    <property type="entry name" value="Polyketide_cyclase/dehydratase"/>
</dbReference>
<dbReference type="Pfam" id="PF10604">
    <property type="entry name" value="Polyketide_cyc2"/>
    <property type="match status" value="1"/>
</dbReference>
<dbReference type="EMBL" id="JAZDUF010000003">
    <property type="protein sequence ID" value="MEE3851046.1"/>
    <property type="molecule type" value="Genomic_DNA"/>
</dbReference>
<reference evidence="1 2" key="1">
    <citation type="submission" date="2024-01" db="EMBL/GenBank/DDBJ databases">
        <title>Draft genome sequence of Gordonia sp. LSe1-13.</title>
        <authorList>
            <person name="Suphannarot A."/>
            <person name="Mingma R."/>
        </authorList>
    </citation>
    <scope>NUCLEOTIDE SEQUENCE [LARGE SCALE GENOMIC DNA]</scope>
    <source>
        <strain evidence="1 2">LSe1-13</strain>
    </source>
</reference>
<gene>
    <name evidence="1" type="ORF">VZC37_11930</name>
</gene>
<name>A0ABU7MEN5_9ACTN</name>
<organism evidence="1 2">
    <name type="scientific">Gordonia sesuvii</name>
    <dbReference type="NCBI Taxonomy" id="3116777"/>
    <lineage>
        <taxon>Bacteria</taxon>
        <taxon>Bacillati</taxon>
        <taxon>Actinomycetota</taxon>
        <taxon>Actinomycetes</taxon>
        <taxon>Mycobacteriales</taxon>
        <taxon>Gordoniaceae</taxon>
        <taxon>Gordonia</taxon>
    </lineage>
</organism>
<dbReference type="Proteomes" id="UP001347146">
    <property type="component" value="Unassembled WGS sequence"/>
</dbReference>
<dbReference type="InterPro" id="IPR023393">
    <property type="entry name" value="START-like_dom_sf"/>
</dbReference>
<dbReference type="SUPFAM" id="SSF55961">
    <property type="entry name" value="Bet v1-like"/>
    <property type="match status" value="1"/>
</dbReference>
<keyword evidence="2" id="KW-1185">Reference proteome</keyword>
<dbReference type="RefSeq" id="WP_330432714.1">
    <property type="nucleotide sequence ID" value="NZ_JAZDUF010000003.1"/>
</dbReference>
<evidence type="ECO:0000313" key="1">
    <source>
        <dbReference type="EMBL" id="MEE3851046.1"/>
    </source>
</evidence>
<proteinExistence type="predicted"/>
<evidence type="ECO:0000313" key="2">
    <source>
        <dbReference type="Proteomes" id="UP001347146"/>
    </source>
</evidence>
<comment type="caution">
    <text evidence="1">The sequence shown here is derived from an EMBL/GenBank/DDBJ whole genome shotgun (WGS) entry which is preliminary data.</text>
</comment>
<protein>
    <submittedName>
        <fullName evidence="1">SRPBCC family protein</fullName>
    </submittedName>
</protein>
<dbReference type="Gene3D" id="3.30.530.20">
    <property type="match status" value="1"/>
</dbReference>